<evidence type="ECO:0000256" key="4">
    <source>
        <dbReference type="PROSITE-ProRule" id="PRU00175"/>
    </source>
</evidence>
<dbReference type="PANTHER" id="PTHR45931:SF3">
    <property type="entry name" value="RING ZINC FINGER-CONTAINING PROTEIN"/>
    <property type="match status" value="1"/>
</dbReference>
<feature type="non-terminal residue" evidence="7">
    <location>
        <position position="1"/>
    </location>
</feature>
<feature type="region of interest" description="Disordered" evidence="5">
    <location>
        <begin position="216"/>
        <end position="356"/>
    </location>
</feature>
<feature type="non-terminal residue" evidence="7">
    <location>
        <position position="636"/>
    </location>
</feature>
<dbReference type="OrthoDB" id="21204at2759"/>
<dbReference type="InterPro" id="IPR013083">
    <property type="entry name" value="Znf_RING/FYVE/PHD"/>
</dbReference>
<dbReference type="SMART" id="SM00184">
    <property type="entry name" value="RING"/>
    <property type="match status" value="1"/>
</dbReference>
<dbReference type="Gene3D" id="3.30.40.10">
    <property type="entry name" value="Zinc/RING finger domain, C3HC4 (zinc finger)"/>
    <property type="match status" value="1"/>
</dbReference>
<feature type="region of interest" description="Disordered" evidence="5">
    <location>
        <begin position="1"/>
        <end position="24"/>
    </location>
</feature>
<dbReference type="PROSITE" id="PS50089">
    <property type="entry name" value="ZF_RING_2"/>
    <property type="match status" value="1"/>
</dbReference>
<protein>
    <submittedName>
        <fullName evidence="7">PJA2 ligase</fullName>
    </submittedName>
</protein>
<evidence type="ECO:0000313" key="7">
    <source>
        <dbReference type="EMBL" id="NWI94234.1"/>
    </source>
</evidence>
<feature type="compositionally biased region" description="Polar residues" evidence="5">
    <location>
        <begin position="254"/>
        <end position="268"/>
    </location>
</feature>
<dbReference type="CDD" id="cd16465">
    <property type="entry name" value="RING-H2_PJA1_2"/>
    <property type="match status" value="1"/>
</dbReference>
<dbReference type="GO" id="GO:0061630">
    <property type="term" value="F:ubiquitin protein ligase activity"/>
    <property type="evidence" value="ECO:0007669"/>
    <property type="project" value="TreeGrafter"/>
</dbReference>
<comment type="caution">
    <text evidence="7">The sequence shown here is derived from an EMBL/GenBank/DDBJ whole genome shotgun (WGS) entry which is preliminary data.</text>
</comment>
<reference evidence="7" key="1">
    <citation type="submission" date="2019-10" db="EMBL/GenBank/DDBJ databases">
        <title>Bird 10,000 Genomes (B10K) Project - Family phase.</title>
        <authorList>
            <person name="Zhang G."/>
        </authorList>
    </citation>
    <scope>NUCLEOTIDE SEQUENCE</scope>
    <source>
        <strain evidence="7">B10K-DU-002-53</strain>
        <tissue evidence="7">Muscle</tissue>
    </source>
</reference>
<feature type="compositionally biased region" description="Polar residues" evidence="5">
    <location>
        <begin position="343"/>
        <end position="352"/>
    </location>
</feature>
<name>A0A851FQB8_PITSO</name>
<dbReference type="GO" id="GO:0008270">
    <property type="term" value="F:zinc ion binding"/>
    <property type="evidence" value="ECO:0007669"/>
    <property type="project" value="UniProtKB-KW"/>
</dbReference>
<gene>
    <name evidence="7" type="primary">Pja2</name>
    <name evidence="7" type="ORF">PITSOR_R14625</name>
</gene>
<dbReference type="SUPFAM" id="SSF57850">
    <property type="entry name" value="RING/U-box"/>
    <property type="match status" value="1"/>
</dbReference>
<keyword evidence="2 4" id="KW-0863">Zinc-finger</keyword>
<proteinExistence type="predicted"/>
<dbReference type="Proteomes" id="UP000633448">
    <property type="component" value="Unassembled WGS sequence"/>
</dbReference>
<keyword evidence="1" id="KW-0479">Metal-binding</keyword>
<dbReference type="Pfam" id="PF13639">
    <property type="entry name" value="zf-RING_2"/>
    <property type="match status" value="1"/>
</dbReference>
<dbReference type="PANTHER" id="PTHR45931">
    <property type="entry name" value="SI:CH211-59O9.10"/>
    <property type="match status" value="1"/>
</dbReference>
<feature type="region of interest" description="Disordered" evidence="5">
    <location>
        <begin position="134"/>
        <end position="168"/>
    </location>
</feature>
<dbReference type="GO" id="GO:0005634">
    <property type="term" value="C:nucleus"/>
    <property type="evidence" value="ECO:0007669"/>
    <property type="project" value="TreeGrafter"/>
</dbReference>
<feature type="compositionally biased region" description="Basic and acidic residues" evidence="5">
    <location>
        <begin position="276"/>
        <end position="299"/>
    </location>
</feature>
<dbReference type="EMBL" id="WEKX01020984">
    <property type="protein sequence ID" value="NWI94234.1"/>
    <property type="molecule type" value="Genomic_DNA"/>
</dbReference>
<evidence type="ECO:0000256" key="3">
    <source>
        <dbReference type="ARBA" id="ARBA00022833"/>
    </source>
</evidence>
<evidence type="ECO:0000256" key="2">
    <source>
        <dbReference type="ARBA" id="ARBA00022771"/>
    </source>
</evidence>
<feature type="domain" description="RING-type" evidence="6">
    <location>
        <begin position="570"/>
        <end position="611"/>
    </location>
</feature>
<organism evidence="7 8">
    <name type="scientific">Pitta sordida</name>
    <name type="common">Hooded pitta</name>
    <dbReference type="NCBI Taxonomy" id="9163"/>
    <lineage>
        <taxon>Eukaryota</taxon>
        <taxon>Metazoa</taxon>
        <taxon>Chordata</taxon>
        <taxon>Craniata</taxon>
        <taxon>Vertebrata</taxon>
        <taxon>Euteleostomi</taxon>
        <taxon>Archelosauria</taxon>
        <taxon>Archosauria</taxon>
        <taxon>Dinosauria</taxon>
        <taxon>Saurischia</taxon>
        <taxon>Theropoda</taxon>
        <taxon>Coelurosauria</taxon>
        <taxon>Aves</taxon>
        <taxon>Neognathae</taxon>
        <taxon>Neoaves</taxon>
        <taxon>Telluraves</taxon>
        <taxon>Australaves</taxon>
        <taxon>Passeriformes</taxon>
        <taxon>Pittidae</taxon>
        <taxon>Pitta</taxon>
    </lineage>
</organism>
<keyword evidence="3" id="KW-0862">Zinc</keyword>
<feature type="compositionally biased region" description="Polar residues" evidence="5">
    <location>
        <begin position="216"/>
        <end position="237"/>
    </location>
</feature>
<dbReference type="InterPro" id="IPR001841">
    <property type="entry name" value="Znf_RING"/>
</dbReference>
<evidence type="ECO:0000256" key="1">
    <source>
        <dbReference type="ARBA" id="ARBA00022723"/>
    </source>
</evidence>
<keyword evidence="8" id="KW-1185">Reference proteome</keyword>
<dbReference type="AlphaFoldDB" id="A0A851FQB8"/>
<feature type="region of interest" description="Disordered" evidence="5">
    <location>
        <begin position="396"/>
        <end position="430"/>
    </location>
</feature>
<accession>A0A851FQB8</accession>
<evidence type="ECO:0000259" key="6">
    <source>
        <dbReference type="PROSITE" id="PS50089"/>
    </source>
</evidence>
<keyword evidence="7" id="KW-0436">Ligase</keyword>
<feature type="compositionally biased region" description="Basic and acidic residues" evidence="5">
    <location>
        <begin position="313"/>
        <end position="325"/>
    </location>
</feature>
<evidence type="ECO:0000256" key="5">
    <source>
        <dbReference type="SAM" id="MobiDB-lite"/>
    </source>
</evidence>
<dbReference type="GO" id="GO:0016874">
    <property type="term" value="F:ligase activity"/>
    <property type="evidence" value="ECO:0007669"/>
    <property type="project" value="UniProtKB-KW"/>
</dbReference>
<dbReference type="GO" id="GO:0006511">
    <property type="term" value="P:ubiquitin-dependent protein catabolic process"/>
    <property type="evidence" value="ECO:0007669"/>
    <property type="project" value="TreeGrafter"/>
</dbReference>
<feature type="compositionally biased region" description="Basic and acidic residues" evidence="5">
    <location>
        <begin position="332"/>
        <end position="342"/>
    </location>
</feature>
<dbReference type="InterPro" id="IPR051834">
    <property type="entry name" value="RING_finger_E3_ligase"/>
</dbReference>
<evidence type="ECO:0000313" key="8">
    <source>
        <dbReference type="Proteomes" id="UP000633448"/>
    </source>
</evidence>
<sequence length="636" mass="70832">MDQPLDKTTQHKPEGAYQTATDRRFGRRRAYVGFGSLVNSQDRDAHQHNEDCKQLEVEDVQEENSLCIFRPLVQVCPGLLHEPLSENSGKRESTCQSASSQISKAKTPPISVFCCGPEGNEMTQNFMNPYKNSEESAEYAGRDDLDGKNGITSVNIDSDESDSSDEATVIRGKTDNVYSQWRKNLVSRYQSISREMYEETGAMPLACLNSRTFQSTEDQAMPKSNLSDASYQTQQKRQTMDGGNGSPVPVADVLNTSDGKTDQENSSEPVVRPKIRKQDSANQLEREKCLPHDDKEKSSCRKVGIADVQCPLRDSKKMTSEERDPPPSVLHSDQKNTERDLSKNTAAQNQKNVLDDSTFGFEFDENRHFMSHEDDDSSECSDGECTLDTPTYFTASEKEHSSGDESWESVSGIEEHAPEVQSSSPGVKEEKRDSYFQEMEDGEIDWLRYHEEVESSSDEENDSTSHLFCPGIILFDGNNNLEDDSSVSEDLGVEWRLLEDFGDDLGLAQNNFEVEPQILAILGRLGAVEDALSDLEESFAFHVEHTHPPCAKEIIEGLPLVVATGQEETCVICYSEYVGGEMITQLPCHHLFHKPCVTPWLQRSGTCPICRHVLAPVLPEGADDTVTVTDDSASSV</sequence>
<feature type="compositionally biased region" description="Basic and acidic residues" evidence="5">
    <location>
        <begin position="1"/>
        <end position="14"/>
    </location>
</feature>